<dbReference type="Proteomes" id="UP001177003">
    <property type="component" value="Chromosome 3"/>
</dbReference>
<name>A0AA35YL64_LACSI</name>
<reference evidence="1" key="1">
    <citation type="submission" date="2023-04" db="EMBL/GenBank/DDBJ databases">
        <authorList>
            <person name="Vijverberg K."/>
            <person name="Xiong W."/>
            <person name="Schranz E."/>
        </authorList>
    </citation>
    <scope>NUCLEOTIDE SEQUENCE</scope>
</reference>
<accession>A0AA35YL64</accession>
<evidence type="ECO:0000313" key="1">
    <source>
        <dbReference type="EMBL" id="CAI9276068.1"/>
    </source>
</evidence>
<dbReference type="AlphaFoldDB" id="A0AA35YL64"/>
<organism evidence="1 2">
    <name type="scientific">Lactuca saligna</name>
    <name type="common">Willowleaf lettuce</name>
    <dbReference type="NCBI Taxonomy" id="75948"/>
    <lineage>
        <taxon>Eukaryota</taxon>
        <taxon>Viridiplantae</taxon>
        <taxon>Streptophyta</taxon>
        <taxon>Embryophyta</taxon>
        <taxon>Tracheophyta</taxon>
        <taxon>Spermatophyta</taxon>
        <taxon>Magnoliopsida</taxon>
        <taxon>eudicotyledons</taxon>
        <taxon>Gunneridae</taxon>
        <taxon>Pentapetalae</taxon>
        <taxon>asterids</taxon>
        <taxon>campanulids</taxon>
        <taxon>Asterales</taxon>
        <taxon>Asteraceae</taxon>
        <taxon>Cichorioideae</taxon>
        <taxon>Cichorieae</taxon>
        <taxon>Lactucinae</taxon>
        <taxon>Lactuca</taxon>
    </lineage>
</organism>
<sequence length="142" mass="16171">MLPNATSCSSQFVDLSTQYEEDDRCRHHWRFSTKILVPHKGLQSLHLELCHDTLPIIGTISMEWTRFLFPTIADRKMKAYNNAFDASLDSVITWFDIAEVYGSRPADWDDDKDDVLKTGLHQGDSVSALIVTHTDYVGLDPI</sequence>
<dbReference type="EMBL" id="OX465079">
    <property type="protein sequence ID" value="CAI9276068.1"/>
    <property type="molecule type" value="Genomic_DNA"/>
</dbReference>
<evidence type="ECO:0000313" key="2">
    <source>
        <dbReference type="Proteomes" id="UP001177003"/>
    </source>
</evidence>
<protein>
    <recommendedName>
        <fullName evidence="3">NADP-dependent oxidoreductase domain-containing protein</fullName>
    </recommendedName>
</protein>
<keyword evidence="2" id="KW-1185">Reference proteome</keyword>
<proteinExistence type="predicted"/>
<gene>
    <name evidence="1" type="ORF">LSALG_LOCUS16069</name>
</gene>
<evidence type="ECO:0008006" key="3">
    <source>
        <dbReference type="Google" id="ProtNLM"/>
    </source>
</evidence>